<dbReference type="Gene3D" id="2.60.120.1440">
    <property type="match status" value="1"/>
</dbReference>
<dbReference type="Proteomes" id="UP000319908">
    <property type="component" value="Unassembled WGS sequence"/>
</dbReference>
<dbReference type="PANTHER" id="PTHR30273:SF2">
    <property type="entry name" value="PROTEIN FECR"/>
    <property type="match status" value="1"/>
</dbReference>
<comment type="caution">
    <text evidence="2">The sequence shown here is derived from an EMBL/GenBank/DDBJ whole genome shotgun (WGS) entry which is preliminary data.</text>
</comment>
<keyword evidence="3" id="KW-1185">Reference proteome</keyword>
<dbReference type="InterPro" id="IPR012373">
    <property type="entry name" value="Ferrdict_sens_TM"/>
</dbReference>
<gene>
    <name evidence="2" type="ORF">Poly21_14300</name>
</gene>
<evidence type="ECO:0000313" key="3">
    <source>
        <dbReference type="Proteomes" id="UP000319908"/>
    </source>
</evidence>
<reference evidence="2 3" key="1">
    <citation type="journal article" date="2020" name="Antonie Van Leeuwenhoek">
        <title>Rhodopirellula heiligendammensis sp. nov., Rhodopirellula pilleata sp. nov., and Rhodopirellula solitaria sp. nov. isolated from natural or artificial marine surfaces in Northern Germany and California, USA, and emended description of the genus Rhodopirellula.</title>
        <authorList>
            <person name="Kallscheuer N."/>
            <person name="Wiegand S."/>
            <person name="Jogler M."/>
            <person name="Boedeker C."/>
            <person name="Peeters S.H."/>
            <person name="Rast P."/>
            <person name="Heuer A."/>
            <person name="Jetten M.S.M."/>
            <person name="Rohde M."/>
            <person name="Jogler C."/>
        </authorList>
    </citation>
    <scope>NUCLEOTIDE SEQUENCE [LARGE SCALE GENOMIC DNA]</scope>
    <source>
        <strain evidence="2 3">Poly21</strain>
    </source>
</reference>
<dbReference type="EMBL" id="SJPU01000001">
    <property type="protein sequence ID" value="TWU19258.1"/>
    <property type="molecule type" value="Genomic_DNA"/>
</dbReference>
<dbReference type="PANTHER" id="PTHR30273">
    <property type="entry name" value="PERIPLASMIC SIGNAL SENSOR AND SIGMA FACTOR ACTIVATOR FECR-RELATED"/>
    <property type="match status" value="1"/>
</dbReference>
<organism evidence="2 3">
    <name type="scientific">Allorhodopirellula heiligendammensis</name>
    <dbReference type="NCBI Taxonomy" id="2714739"/>
    <lineage>
        <taxon>Bacteria</taxon>
        <taxon>Pseudomonadati</taxon>
        <taxon>Planctomycetota</taxon>
        <taxon>Planctomycetia</taxon>
        <taxon>Pirellulales</taxon>
        <taxon>Pirellulaceae</taxon>
        <taxon>Allorhodopirellula</taxon>
    </lineage>
</organism>
<dbReference type="GO" id="GO:0016989">
    <property type="term" value="F:sigma factor antagonist activity"/>
    <property type="evidence" value="ECO:0007669"/>
    <property type="project" value="TreeGrafter"/>
</dbReference>
<feature type="transmembrane region" description="Helical" evidence="1">
    <location>
        <begin position="81"/>
        <end position="102"/>
    </location>
</feature>
<sequence>MNDSERDAFLESIAAFQNGGLSESQLVQFESDLLGDIERQRLFVEVQCRSGEIAECCRAAAFTFADSPTMFPAREVSTSRFNTVCGAVVAIAIAAVVAFAMLNPVVRQLPEGDIPSRLVTGATAAREDVFATVTYANHAVLSDSGSAAIDVGAEIVPNVQYRLTSGALRLCVRGGAIVSLAAPASFRGTGRGEIELESGKLAARLPNDEADLVVRSGGTVMRDLGTAFGVTARSNGEVDLSVFDGMVSVEHVRGPANAQRQTVTEGESIVTTRDAVGSRGVAYAAAQYHDIWPLTVGIDDASSLIEFVKPGPIKSIEQLASDDKLLLFPEKLNRRLDEDQFLMLQRPGSSWPASQGERTHLARTRSISSYLLVYFPKDRVNVQRHSISGSISFQRPIIGVAVKANALAKSDKLFGIAEIDYQSLEMRYLEPETTEEGLLPADSLQISKDGRHLYFNLYVGAGQDNIRVLVDEDAG</sequence>
<name>A0A5C6C4Z7_9BACT</name>
<proteinExistence type="predicted"/>
<accession>A0A5C6C4Z7</accession>
<dbReference type="RefSeq" id="WP_302117900.1">
    <property type="nucleotide sequence ID" value="NZ_SJPU01000001.1"/>
</dbReference>
<keyword evidence="1" id="KW-0812">Transmembrane</keyword>
<evidence type="ECO:0000313" key="2">
    <source>
        <dbReference type="EMBL" id="TWU19258.1"/>
    </source>
</evidence>
<keyword evidence="1" id="KW-0472">Membrane</keyword>
<dbReference type="AlphaFoldDB" id="A0A5C6C4Z7"/>
<protein>
    <submittedName>
        <fullName evidence="2">FecR protein</fullName>
    </submittedName>
</protein>
<keyword evidence="1" id="KW-1133">Transmembrane helix</keyword>
<evidence type="ECO:0000256" key="1">
    <source>
        <dbReference type="SAM" id="Phobius"/>
    </source>
</evidence>